<keyword evidence="2" id="KW-0597">Phosphoprotein</keyword>
<organism evidence="6 7">
    <name type="scientific">Aspergillus fumigatiaffinis</name>
    <dbReference type="NCBI Taxonomy" id="340414"/>
    <lineage>
        <taxon>Eukaryota</taxon>
        <taxon>Fungi</taxon>
        <taxon>Dikarya</taxon>
        <taxon>Ascomycota</taxon>
        <taxon>Pezizomycotina</taxon>
        <taxon>Eurotiomycetes</taxon>
        <taxon>Eurotiomycetidae</taxon>
        <taxon>Eurotiales</taxon>
        <taxon>Aspergillaceae</taxon>
        <taxon>Aspergillus</taxon>
        <taxon>Aspergillus subgen. Fumigati</taxon>
    </lineage>
</organism>
<dbReference type="GO" id="GO:0005737">
    <property type="term" value="C:cytoplasm"/>
    <property type="evidence" value="ECO:0007669"/>
    <property type="project" value="TreeGrafter"/>
</dbReference>
<evidence type="ECO:0000313" key="6">
    <source>
        <dbReference type="EMBL" id="KAF4228495.1"/>
    </source>
</evidence>
<reference evidence="6" key="1">
    <citation type="journal article" date="2020" name="bioRxiv">
        <title>Genomic and phenotypic heterogeneity of clinical isolates of the human pathogens Aspergillus fumigatus, Aspergillus lentulus and Aspergillus fumigatiaffinis.</title>
        <authorList>
            <person name="dos Santos R.A.C."/>
            <person name="Steenwyk J.L."/>
            <person name="Rivero-Menendez O."/>
            <person name="Mead M.E."/>
            <person name="Silva L.P."/>
            <person name="Bastos R.W."/>
            <person name="Alastruey-Izquierdo A."/>
            <person name="Goldman G.H."/>
            <person name="Rokas A."/>
        </authorList>
    </citation>
    <scope>NUCLEOTIDE SEQUENCE</scope>
    <source>
        <strain evidence="6">CNM-CM6805</strain>
    </source>
</reference>
<evidence type="ECO:0000256" key="4">
    <source>
        <dbReference type="ARBA" id="ARBA00029454"/>
    </source>
</evidence>
<comment type="similarity">
    <text evidence="4">Belongs to the NRP synthetase family.</text>
</comment>
<dbReference type="GO" id="GO:0031177">
    <property type="term" value="F:phosphopantetheine binding"/>
    <property type="evidence" value="ECO:0007669"/>
    <property type="project" value="TreeGrafter"/>
</dbReference>
<dbReference type="EMBL" id="JAAAPX010000151">
    <property type="protein sequence ID" value="KAF4228495.1"/>
    <property type="molecule type" value="Genomic_DNA"/>
</dbReference>
<dbReference type="InterPro" id="IPR009081">
    <property type="entry name" value="PP-bd_ACP"/>
</dbReference>
<feature type="domain" description="Carrier" evidence="5">
    <location>
        <begin position="2"/>
        <end position="75"/>
    </location>
</feature>
<dbReference type="PROSITE" id="PS50075">
    <property type="entry name" value="CARRIER"/>
    <property type="match status" value="1"/>
</dbReference>
<dbReference type="CDD" id="cd19542">
    <property type="entry name" value="CT_NRPS-like"/>
    <property type="match status" value="1"/>
</dbReference>
<evidence type="ECO:0000256" key="3">
    <source>
        <dbReference type="ARBA" id="ARBA00022598"/>
    </source>
</evidence>
<dbReference type="Pfam" id="PF00550">
    <property type="entry name" value="PP-binding"/>
    <property type="match status" value="1"/>
</dbReference>
<dbReference type="InterPro" id="IPR001242">
    <property type="entry name" value="Condensation_dom"/>
</dbReference>
<dbReference type="SUPFAM" id="SSF52777">
    <property type="entry name" value="CoA-dependent acyltransferases"/>
    <property type="match status" value="2"/>
</dbReference>
<dbReference type="SUPFAM" id="SSF47336">
    <property type="entry name" value="ACP-like"/>
    <property type="match status" value="1"/>
</dbReference>
<evidence type="ECO:0000256" key="1">
    <source>
        <dbReference type="ARBA" id="ARBA00022450"/>
    </source>
</evidence>
<dbReference type="InterPro" id="IPR023213">
    <property type="entry name" value="CAT-like_dom_sf"/>
</dbReference>
<reference evidence="6" key="2">
    <citation type="submission" date="2020-04" db="EMBL/GenBank/DDBJ databases">
        <authorList>
            <person name="Santos R.A.C."/>
            <person name="Steenwyk J.L."/>
            <person name="Rivero-Menendez O."/>
            <person name="Mead M.E."/>
            <person name="Silva L.P."/>
            <person name="Bastos R.W."/>
            <person name="Alastruey-Izquierdo A."/>
            <person name="Goldman G.H."/>
            <person name="Rokas A."/>
        </authorList>
    </citation>
    <scope>NUCLEOTIDE SEQUENCE</scope>
    <source>
        <strain evidence="6">CNM-CM6805</strain>
    </source>
</reference>
<keyword evidence="3" id="KW-0436">Ligase</keyword>
<dbReference type="GO" id="GO:0016874">
    <property type="term" value="F:ligase activity"/>
    <property type="evidence" value="ECO:0007669"/>
    <property type="project" value="UniProtKB-KW"/>
</dbReference>
<dbReference type="GO" id="GO:0043041">
    <property type="term" value="P:amino acid activation for nonribosomal peptide biosynthetic process"/>
    <property type="evidence" value="ECO:0007669"/>
    <property type="project" value="TreeGrafter"/>
</dbReference>
<dbReference type="Gene3D" id="1.10.1200.10">
    <property type="entry name" value="ACP-like"/>
    <property type="match status" value="1"/>
</dbReference>
<sequence>MTVDYERMRRLMAEALGLRPDLIQKGSNFFDMGGDSFSAQHLVSRARDEGVYLTMEDIFDHPTWSDFVRIVGEKAANASRASQSPHRNTGSEDHFRNLDGKIGDGFVAIYPTTDFQRFALFSMYFRYFRIPLPSTIDRARLLGACQQLVKRHESLRTAFYAYTDGGQEKVVQGILPPKDIQFKERNEAASSLDQYCEDDNRKTLEPPVDGKPPFQAHLVTLQDSSMFLVLRFTHAQWDGVSLASIAHDLTALYNGSLVPPASQFIDHARAAWASQTEEAYEIWRQLLRGSKMTVLRGHQLAVDGAKSTNGITADEPYTVQITKNIPLPVLPANISMATLVKAAWAIVLRRLFIPRTSTVCKQDDLDDVVFGQVTNARGLEIPHDESIVGPCANIVPVRVHFTETMTKLDLFHQVQRQYVRTRPAENVEFGKIVKHCTSWPSGTRYGSFVRFQNYDFSPTSWFNGVPCKGSLYNLPNRPSETANLAVFPLDTRLSLQLTVSHLTLSQKEADFVVNKFCNVVQYLGTGLQSTIASSFELLN</sequence>
<keyword evidence="7" id="KW-1185">Reference proteome</keyword>
<proteinExistence type="inferred from homology"/>
<evidence type="ECO:0000256" key="2">
    <source>
        <dbReference type="ARBA" id="ARBA00022553"/>
    </source>
</evidence>
<name>A0A8H4GU00_9EURO</name>
<dbReference type="GO" id="GO:0044550">
    <property type="term" value="P:secondary metabolite biosynthetic process"/>
    <property type="evidence" value="ECO:0007669"/>
    <property type="project" value="TreeGrafter"/>
</dbReference>
<dbReference type="Proteomes" id="UP000653565">
    <property type="component" value="Unassembled WGS sequence"/>
</dbReference>
<dbReference type="AlphaFoldDB" id="A0A8H4GU00"/>
<gene>
    <name evidence="6" type="ORF">CNMCM6805_002150</name>
</gene>
<comment type="caution">
    <text evidence="6">The sequence shown here is derived from an EMBL/GenBank/DDBJ whole genome shotgun (WGS) entry which is preliminary data.</text>
</comment>
<dbReference type="Gene3D" id="3.30.559.30">
    <property type="entry name" value="Nonribosomal peptide synthetase, condensation domain"/>
    <property type="match status" value="1"/>
</dbReference>
<dbReference type="InterPro" id="IPR036736">
    <property type="entry name" value="ACP-like_sf"/>
</dbReference>
<dbReference type="Pfam" id="PF00668">
    <property type="entry name" value="Condensation"/>
    <property type="match status" value="1"/>
</dbReference>
<accession>A0A8H4GU00</accession>
<keyword evidence="1" id="KW-0596">Phosphopantetheine</keyword>
<evidence type="ECO:0000259" key="5">
    <source>
        <dbReference type="PROSITE" id="PS50075"/>
    </source>
</evidence>
<protein>
    <recommendedName>
        <fullName evidence="5">Carrier domain-containing protein</fullName>
    </recommendedName>
</protein>
<dbReference type="PANTHER" id="PTHR45527">
    <property type="entry name" value="NONRIBOSOMAL PEPTIDE SYNTHETASE"/>
    <property type="match status" value="1"/>
</dbReference>
<dbReference type="PANTHER" id="PTHR45527:SF11">
    <property type="entry name" value="NONRIBOSOMAL PEPTIDE SYNTHETASE 5"/>
    <property type="match status" value="1"/>
</dbReference>
<dbReference type="Gene3D" id="3.30.559.10">
    <property type="entry name" value="Chloramphenicol acetyltransferase-like domain"/>
    <property type="match status" value="1"/>
</dbReference>
<evidence type="ECO:0000313" key="7">
    <source>
        <dbReference type="Proteomes" id="UP000653565"/>
    </source>
</evidence>